<organism evidence="18 19">
    <name type="scientific">Verticiella sediminum</name>
    <dbReference type="NCBI Taxonomy" id="1247510"/>
    <lineage>
        <taxon>Bacteria</taxon>
        <taxon>Pseudomonadati</taxon>
        <taxon>Pseudomonadota</taxon>
        <taxon>Betaproteobacteria</taxon>
        <taxon>Burkholderiales</taxon>
        <taxon>Alcaligenaceae</taxon>
        <taxon>Verticiella</taxon>
    </lineage>
</organism>
<dbReference type="AlphaFoldDB" id="A0A556A7N3"/>
<keyword evidence="11 17" id="KW-0442">Lipid degradation</keyword>
<dbReference type="EMBL" id="VLTJ01000042">
    <property type="protein sequence ID" value="TSH88885.1"/>
    <property type="molecule type" value="Genomic_DNA"/>
</dbReference>
<dbReference type="RefSeq" id="WP_143951001.1">
    <property type="nucleotide sequence ID" value="NZ_BAABMB010000005.1"/>
</dbReference>
<feature type="chain" id="PRO_5022272231" description="Phospholipase A1" evidence="17">
    <location>
        <begin position="23"/>
        <end position="430"/>
    </location>
</feature>
<dbReference type="GO" id="GO:0008970">
    <property type="term" value="F:phospholipase A1 activity"/>
    <property type="evidence" value="ECO:0007669"/>
    <property type="project" value="UniProtKB-EC"/>
</dbReference>
<evidence type="ECO:0000256" key="3">
    <source>
        <dbReference type="ARBA" id="ARBA00010525"/>
    </source>
</evidence>
<keyword evidence="10 16" id="KW-0106">Calcium</keyword>
<comment type="caution">
    <text evidence="18">The sequence shown here is derived from an EMBL/GenBank/DDBJ whole genome shotgun (WGS) entry which is preliminary data.</text>
</comment>
<evidence type="ECO:0000313" key="19">
    <source>
        <dbReference type="Proteomes" id="UP000318405"/>
    </source>
</evidence>
<dbReference type="Proteomes" id="UP000318405">
    <property type="component" value="Unassembled WGS sequence"/>
</dbReference>
<evidence type="ECO:0000256" key="1">
    <source>
        <dbReference type="ARBA" id="ARBA00000111"/>
    </source>
</evidence>
<sequence length="430" mass="47419">MFPYAPAAVAAAVLAMASAAQAATTYQLDRTQASSGEAIEIRGTFFNDGTTAATWQPPRQLVLQWRDREGRAQRTVAHAAGEVVPATVPVNNFVRMVWRTVVPAGLTGLQAIAIEGEPGLLALDTSTRERSAIAGTPAVAPVTDPSAAQRGEPVVVPPIAAAQMGVDPNVGAAPVTAPQQGRVDYAANAWESFRNALSPYEPVYFVVGTRGGTNARFQISMKYRLFQPPVDRPSAFYQNFYLGYTQTSLWDLDSPSKPFYDTTYNPSVFWMSESLWQSASQRFSAGLATGVDHQSNGRDGDDSRSMNSAYVQPILAYRLGNGSTFSFTPKIRQYFSIASENPDIRDYRGRVDWRARWTTDDGMMISGMWRDGKDGKDSWQADFAYPLKRTWFSGLNGFLHLQYVNGYGQSLLDYNVRQPDQFRIGLMLVH</sequence>
<dbReference type="PANTHER" id="PTHR40457:SF1">
    <property type="entry name" value="PHOSPHOLIPASE A1"/>
    <property type="match status" value="1"/>
</dbReference>
<keyword evidence="5" id="KW-1134">Transmembrane beta strand</keyword>
<evidence type="ECO:0000313" key="18">
    <source>
        <dbReference type="EMBL" id="TSH88885.1"/>
    </source>
</evidence>
<comment type="subcellular location">
    <subcellularLocation>
        <location evidence="17">Cell outer membrane</location>
        <topology evidence="17">Multi-pass membrane protein</topology>
    </subcellularLocation>
    <text evidence="17">One of the very few enzymes located there.</text>
</comment>
<dbReference type="InterPro" id="IPR003187">
    <property type="entry name" value="PLipase_A1"/>
</dbReference>
<evidence type="ECO:0000256" key="17">
    <source>
        <dbReference type="RuleBase" id="RU366027"/>
    </source>
</evidence>
<evidence type="ECO:0000256" key="12">
    <source>
        <dbReference type="ARBA" id="ARBA00023098"/>
    </source>
</evidence>
<dbReference type="InterPro" id="IPR036541">
    <property type="entry name" value="PLipase_A1_sf"/>
</dbReference>
<dbReference type="GO" id="GO:0046872">
    <property type="term" value="F:metal ion binding"/>
    <property type="evidence" value="ECO:0007669"/>
    <property type="project" value="UniProtKB-KW"/>
</dbReference>
<evidence type="ECO:0000256" key="15">
    <source>
        <dbReference type="PIRSR" id="PIRSR603187-1"/>
    </source>
</evidence>
<dbReference type="GO" id="GO:0004623">
    <property type="term" value="F:phospholipase A2 activity"/>
    <property type="evidence" value="ECO:0007669"/>
    <property type="project" value="UniProtKB-EC"/>
</dbReference>
<comment type="cofactor">
    <cofactor evidence="17">
        <name>Ca(2+)</name>
        <dbReference type="ChEBI" id="CHEBI:29108"/>
    </cofactor>
    <text evidence="17">Binds 1 Ca(2+) ion per monomer. In the dimeric form the Ca(2+) is bound by different amino acids with binding of each Ca(2+) shared with ligands coming from each monomer. The Ca(2+) ion may have a role in catalysis.</text>
</comment>
<dbReference type="Gene3D" id="2.40.230.10">
    <property type="entry name" value="Phospholipase A1"/>
    <property type="match status" value="1"/>
</dbReference>
<evidence type="ECO:0000256" key="4">
    <source>
        <dbReference type="ARBA" id="ARBA00011702"/>
    </source>
</evidence>
<evidence type="ECO:0000256" key="8">
    <source>
        <dbReference type="ARBA" id="ARBA00022729"/>
    </source>
</evidence>
<feature type="binding site" description="in dimeric form" evidence="16">
    <location>
        <position position="303"/>
    </location>
    <ligand>
        <name>Ca(2+)</name>
        <dbReference type="ChEBI" id="CHEBI:29108"/>
        <label>1</label>
    </ligand>
</feature>
<dbReference type="GO" id="GO:0016042">
    <property type="term" value="P:lipid catabolic process"/>
    <property type="evidence" value="ECO:0007669"/>
    <property type="project" value="UniProtKB-KW"/>
</dbReference>
<accession>A0A556A7N3</accession>
<evidence type="ECO:0000256" key="7">
    <source>
        <dbReference type="ARBA" id="ARBA00022723"/>
    </source>
</evidence>
<feature type="binding site" description="in dimeric form" evidence="16">
    <location>
        <position position="256"/>
    </location>
    <ligand>
        <name>Ca(2+)</name>
        <dbReference type="ChEBI" id="CHEBI:29108"/>
        <label>1</label>
    </ligand>
</feature>
<evidence type="ECO:0000256" key="11">
    <source>
        <dbReference type="ARBA" id="ARBA00022963"/>
    </source>
</evidence>
<keyword evidence="7 16" id="KW-0479">Metal-binding</keyword>
<keyword evidence="13" id="KW-0472">Membrane</keyword>
<keyword evidence="8 17" id="KW-0732">Signal</keyword>
<keyword evidence="12 17" id="KW-0443">Lipid metabolism</keyword>
<evidence type="ECO:0000256" key="13">
    <source>
        <dbReference type="ARBA" id="ARBA00023136"/>
    </source>
</evidence>
<feature type="signal peptide" evidence="17">
    <location>
        <begin position="1"/>
        <end position="22"/>
    </location>
</feature>
<dbReference type="GO" id="GO:0009279">
    <property type="term" value="C:cell outer membrane"/>
    <property type="evidence" value="ECO:0007669"/>
    <property type="project" value="UniProtKB-SubCell"/>
</dbReference>
<dbReference type="SUPFAM" id="SSF56931">
    <property type="entry name" value="Outer membrane phospholipase A (OMPLA)"/>
    <property type="match status" value="1"/>
</dbReference>
<dbReference type="EC" id="3.1.1.4" evidence="17"/>
<keyword evidence="6" id="KW-0812">Transmembrane</keyword>
<feature type="binding site" description="in dimeric form" evidence="16">
    <location>
        <position position="298"/>
    </location>
    <ligand>
        <name>Ca(2+)</name>
        <dbReference type="ChEBI" id="CHEBI:29108"/>
        <label>1</label>
    </ligand>
</feature>
<comment type="catalytic activity">
    <reaction evidence="2 17">
        <text>a 1,2-diacyl-sn-glycero-3-phosphocholine + H2O = a 1-acyl-sn-glycero-3-phosphocholine + a fatty acid + H(+)</text>
        <dbReference type="Rhea" id="RHEA:15801"/>
        <dbReference type="ChEBI" id="CHEBI:15377"/>
        <dbReference type="ChEBI" id="CHEBI:15378"/>
        <dbReference type="ChEBI" id="CHEBI:28868"/>
        <dbReference type="ChEBI" id="CHEBI:57643"/>
        <dbReference type="ChEBI" id="CHEBI:58168"/>
        <dbReference type="EC" id="3.1.1.4"/>
    </reaction>
</comment>
<evidence type="ECO:0000256" key="2">
    <source>
        <dbReference type="ARBA" id="ARBA00001604"/>
    </source>
</evidence>
<evidence type="ECO:0000256" key="14">
    <source>
        <dbReference type="ARBA" id="ARBA00023237"/>
    </source>
</evidence>
<dbReference type="PANTHER" id="PTHR40457">
    <property type="entry name" value="PHOSPHOLIPASE A1"/>
    <property type="match status" value="1"/>
</dbReference>
<feature type="active site" description="Nucleophile" evidence="15">
    <location>
        <position position="295"/>
    </location>
</feature>
<gene>
    <name evidence="18" type="ORF">FOZ76_24945</name>
</gene>
<evidence type="ECO:0000256" key="5">
    <source>
        <dbReference type="ARBA" id="ARBA00022452"/>
    </source>
</evidence>
<comment type="catalytic activity">
    <reaction evidence="1 17">
        <text>a 1,2-diacyl-sn-glycero-3-phosphocholine + H2O = a 2-acyl-sn-glycero-3-phosphocholine + a fatty acid + H(+)</text>
        <dbReference type="Rhea" id="RHEA:18689"/>
        <dbReference type="ChEBI" id="CHEBI:15377"/>
        <dbReference type="ChEBI" id="CHEBI:15378"/>
        <dbReference type="ChEBI" id="CHEBI:28868"/>
        <dbReference type="ChEBI" id="CHEBI:57643"/>
        <dbReference type="ChEBI" id="CHEBI:57875"/>
        <dbReference type="EC" id="3.1.1.32"/>
    </reaction>
</comment>
<evidence type="ECO:0000256" key="16">
    <source>
        <dbReference type="PIRSR" id="PIRSR603187-2"/>
    </source>
</evidence>
<name>A0A556A7N3_9BURK</name>
<protein>
    <recommendedName>
        <fullName evidence="17">Phospholipase A1</fullName>
        <ecNumber evidence="17">3.1.1.32</ecNumber>
        <ecNumber evidence="17">3.1.1.4</ecNumber>
    </recommendedName>
    <alternativeName>
        <fullName evidence="17">Phosphatidylcholine 1-acylhydrolase</fullName>
    </alternativeName>
</protein>
<proteinExistence type="inferred from homology"/>
<dbReference type="OrthoDB" id="188433at2"/>
<comment type="function">
    <text evidence="17">Hydrolysis of phosphatidylcholine with phospholipase A2 (EC 3.1.1.4) and phospholipase A1 (EC 3.1.1.32) activities.</text>
</comment>
<feature type="active site" description="Proton acceptor" evidence="15">
    <location>
        <position position="293"/>
    </location>
</feature>
<dbReference type="PRINTS" id="PR01486">
    <property type="entry name" value="PHPHLIPASEA1"/>
</dbReference>
<evidence type="ECO:0000256" key="6">
    <source>
        <dbReference type="ARBA" id="ARBA00022692"/>
    </source>
</evidence>
<reference evidence="18 19" key="1">
    <citation type="submission" date="2019-07" db="EMBL/GenBank/DDBJ databases">
        <title>Qingshengfaniella alkalisoli gen. nov., sp. nov., isolated from saline soil.</title>
        <authorList>
            <person name="Xu L."/>
            <person name="Huang X.-X."/>
            <person name="Sun J.-Q."/>
        </authorList>
    </citation>
    <scope>NUCLEOTIDE SEQUENCE [LARGE SCALE GENOMIC DNA]</scope>
    <source>
        <strain evidence="18 19">DSM 27279</strain>
    </source>
</reference>
<dbReference type="Pfam" id="PF02253">
    <property type="entry name" value="PLA1"/>
    <property type="match status" value="1"/>
</dbReference>
<evidence type="ECO:0000256" key="9">
    <source>
        <dbReference type="ARBA" id="ARBA00022801"/>
    </source>
</evidence>
<keyword evidence="19" id="KW-1185">Reference proteome</keyword>
<keyword evidence="14 17" id="KW-0998">Cell outer membrane</keyword>
<evidence type="ECO:0000256" key="10">
    <source>
        <dbReference type="ARBA" id="ARBA00022837"/>
    </source>
</evidence>
<comment type="similarity">
    <text evidence="3 17">Belongs to the phospholipase A1 family.</text>
</comment>
<keyword evidence="9 17" id="KW-0378">Hydrolase</keyword>
<comment type="subunit">
    <text evidence="4 17">Homodimer; dimerization is reversible, and the dimeric form is the active one.</text>
</comment>
<dbReference type="EC" id="3.1.1.32" evidence="17"/>